<reference evidence="2 3" key="1">
    <citation type="submission" date="2021-05" db="EMBL/GenBank/DDBJ databases">
        <title>A Polyphasic approach of four new species of the genus Ohtaekwangia: Ohtaekwangia histidinii sp. nov., Ohtaekwangia cretensis sp. nov., Ohtaekwangia indiensis sp. nov., Ohtaekwangia reichenbachii sp. nov. from diverse environment.</title>
        <authorList>
            <person name="Octaviana S."/>
        </authorList>
    </citation>
    <scope>NUCLEOTIDE SEQUENCE [LARGE SCALE GENOMIC DNA]</scope>
    <source>
        <strain evidence="2 3">PWU5</strain>
    </source>
</reference>
<feature type="transmembrane region" description="Helical" evidence="1">
    <location>
        <begin position="50"/>
        <end position="69"/>
    </location>
</feature>
<accession>A0AAP2GQX9</accession>
<evidence type="ECO:0008006" key="4">
    <source>
        <dbReference type="Google" id="ProtNLM"/>
    </source>
</evidence>
<keyword evidence="3" id="KW-1185">Reference proteome</keyword>
<comment type="caution">
    <text evidence="2">The sequence shown here is derived from an EMBL/GenBank/DDBJ whole genome shotgun (WGS) entry which is preliminary data.</text>
</comment>
<dbReference type="Proteomes" id="UP001319080">
    <property type="component" value="Unassembled WGS sequence"/>
</dbReference>
<name>A0AAP2GQX9_9BACT</name>
<feature type="transmembrane region" description="Helical" evidence="1">
    <location>
        <begin position="81"/>
        <end position="100"/>
    </location>
</feature>
<dbReference type="RefSeq" id="WP_254085333.1">
    <property type="nucleotide sequence ID" value="NZ_JAHESE010000016.1"/>
</dbReference>
<dbReference type="EMBL" id="JAHESE010000016">
    <property type="protein sequence ID" value="MBT1709754.1"/>
    <property type="molecule type" value="Genomic_DNA"/>
</dbReference>
<evidence type="ECO:0000313" key="3">
    <source>
        <dbReference type="Proteomes" id="UP001319080"/>
    </source>
</evidence>
<gene>
    <name evidence="2" type="ORF">KK062_16035</name>
</gene>
<dbReference type="AlphaFoldDB" id="A0AAP2GQX9"/>
<keyword evidence="1" id="KW-0472">Membrane</keyword>
<keyword evidence="1" id="KW-1133">Transmembrane helix</keyword>
<evidence type="ECO:0000313" key="2">
    <source>
        <dbReference type="EMBL" id="MBT1709754.1"/>
    </source>
</evidence>
<protein>
    <recommendedName>
        <fullName evidence="4">DUF4149 domain-containing protein</fullName>
    </recommendedName>
</protein>
<evidence type="ECO:0000256" key="1">
    <source>
        <dbReference type="SAM" id="Phobius"/>
    </source>
</evidence>
<keyword evidence="1" id="KW-0812">Transmembrane</keyword>
<sequence length="146" mass="16205">MRKEIAYGKIAIPFIWAGCVGAISFLEAWLKFTAPGVTLTTGLSIGKVVFAALNKVELTFAVLLAFTWLFKRKVDWGTEVFYLVVLAILIVQSVWLLPLLSSHIDIYLAGKLPPPSNAHINFVVLEAVKLISLLLYGFKLLATWKL</sequence>
<organism evidence="2 3">
    <name type="scientific">Dawidia cretensis</name>
    <dbReference type="NCBI Taxonomy" id="2782350"/>
    <lineage>
        <taxon>Bacteria</taxon>
        <taxon>Pseudomonadati</taxon>
        <taxon>Bacteroidota</taxon>
        <taxon>Cytophagia</taxon>
        <taxon>Cytophagales</taxon>
        <taxon>Chryseotaleaceae</taxon>
        <taxon>Dawidia</taxon>
    </lineage>
</organism>
<proteinExistence type="predicted"/>
<feature type="transmembrane region" description="Helical" evidence="1">
    <location>
        <begin position="120"/>
        <end position="142"/>
    </location>
</feature>
<feature type="transmembrane region" description="Helical" evidence="1">
    <location>
        <begin position="12"/>
        <end position="30"/>
    </location>
</feature>